<protein>
    <submittedName>
        <fullName evidence="1">Uncharacterized protein</fullName>
    </submittedName>
</protein>
<evidence type="ECO:0000313" key="2">
    <source>
        <dbReference type="EMBL" id="AWZ41155.1"/>
    </source>
</evidence>
<name>A0AAD0L2J6_9LACO</name>
<dbReference type="Proteomes" id="UP000250143">
    <property type="component" value="Chromosome"/>
</dbReference>
<evidence type="ECO:0000313" key="4">
    <source>
        <dbReference type="Proteomes" id="UP000250153"/>
    </source>
</evidence>
<dbReference type="Proteomes" id="UP000250153">
    <property type="component" value="Chromosome"/>
</dbReference>
<dbReference type="EMBL" id="CP023565">
    <property type="protein sequence ID" value="AWZ37854.1"/>
    <property type="molecule type" value="Genomic_DNA"/>
</dbReference>
<proteinExistence type="predicted"/>
<organism evidence="1 4">
    <name type="scientific">Ligilactobacillus murinus</name>
    <dbReference type="NCBI Taxonomy" id="1622"/>
    <lineage>
        <taxon>Bacteria</taxon>
        <taxon>Bacillati</taxon>
        <taxon>Bacillota</taxon>
        <taxon>Bacilli</taxon>
        <taxon>Lactobacillales</taxon>
        <taxon>Lactobacillaceae</taxon>
        <taxon>Ligilactobacillus</taxon>
    </lineage>
</organism>
<reference evidence="3 4" key="1">
    <citation type="submission" date="2017-09" db="EMBL/GenBank/DDBJ databases">
        <title>Predominant Lactobacillus spp. isolated from feces of mice subjected to short-term calorie restriction.</title>
        <authorList>
            <person name="Zhang C."/>
            <person name="Zhao L."/>
            <person name="Pan F."/>
        </authorList>
    </citation>
    <scope>NUCLEOTIDE SEQUENCE [LARGE SCALE GENOMIC DNA]</scope>
    <source>
        <strain evidence="2 3">CR141</strain>
        <strain evidence="1 4">CR147</strain>
    </source>
</reference>
<dbReference type="RefSeq" id="WP_112195368.1">
    <property type="nucleotide sequence ID" value="NZ_CP023565.1"/>
</dbReference>
<evidence type="ECO:0000313" key="1">
    <source>
        <dbReference type="EMBL" id="AWZ37854.1"/>
    </source>
</evidence>
<dbReference type="GeneID" id="48465978"/>
<keyword evidence="3" id="KW-1185">Reference proteome</keyword>
<evidence type="ECO:0000313" key="3">
    <source>
        <dbReference type="Proteomes" id="UP000250143"/>
    </source>
</evidence>
<accession>A0AAD0L2J6</accession>
<dbReference type="EMBL" id="CP023566">
    <property type="protein sequence ID" value="AWZ41155.1"/>
    <property type="molecule type" value="Genomic_DNA"/>
</dbReference>
<dbReference type="KEGG" id="lmur:CPS94_02420"/>
<gene>
    <name evidence="2" type="ORF">CPQ89_09045</name>
    <name evidence="1" type="ORF">CPS94_02420</name>
</gene>
<sequence length="87" mass="10639">MKKEDIDRVWERMSYFTNVLKPKYEKRFNHSLEGVCFWDPLHIEQYPEEVEAAITELETAIKENKDIFEEEEEIDEKLRVPKNMIIY</sequence>
<dbReference type="AlphaFoldDB" id="A0AAD0L2J6"/>